<dbReference type="Proteomes" id="UP001219934">
    <property type="component" value="Unassembled WGS sequence"/>
</dbReference>
<dbReference type="EMBL" id="JAPTMU010000001">
    <property type="protein sequence ID" value="KAJ4949220.1"/>
    <property type="molecule type" value="Genomic_DNA"/>
</dbReference>
<keyword evidence="2" id="KW-1185">Reference proteome</keyword>
<feature type="non-terminal residue" evidence="1">
    <location>
        <position position="74"/>
    </location>
</feature>
<dbReference type="AlphaFoldDB" id="A0AAD6FUT5"/>
<accession>A0AAD6FUT5</accession>
<sequence length="74" mass="8573">PWLEKKQSLRIKGGSALVLRAKSLSVSLPIVALNYCMKEERTGSITQLHTEHFSWEELLHQVQRRFKLHRSSST</sequence>
<proteinExistence type="predicted"/>
<gene>
    <name evidence="1" type="ORF">JOQ06_020738</name>
</gene>
<comment type="caution">
    <text evidence="1">The sequence shown here is derived from an EMBL/GenBank/DDBJ whole genome shotgun (WGS) entry which is preliminary data.</text>
</comment>
<reference evidence="1" key="1">
    <citation type="submission" date="2022-11" db="EMBL/GenBank/DDBJ databases">
        <title>Chromosome-level genome of Pogonophryne albipinna.</title>
        <authorList>
            <person name="Jo E."/>
        </authorList>
    </citation>
    <scope>NUCLEOTIDE SEQUENCE</scope>
    <source>
        <strain evidence="1">SGF0006</strain>
        <tissue evidence="1">Muscle</tissue>
    </source>
</reference>
<protein>
    <submittedName>
        <fullName evidence="1">Uncharacterized protein</fullName>
    </submittedName>
</protein>
<evidence type="ECO:0000313" key="1">
    <source>
        <dbReference type="EMBL" id="KAJ4949220.1"/>
    </source>
</evidence>
<name>A0AAD6FUT5_9TELE</name>
<organism evidence="1 2">
    <name type="scientific">Pogonophryne albipinna</name>
    <dbReference type="NCBI Taxonomy" id="1090488"/>
    <lineage>
        <taxon>Eukaryota</taxon>
        <taxon>Metazoa</taxon>
        <taxon>Chordata</taxon>
        <taxon>Craniata</taxon>
        <taxon>Vertebrata</taxon>
        <taxon>Euteleostomi</taxon>
        <taxon>Actinopterygii</taxon>
        <taxon>Neopterygii</taxon>
        <taxon>Teleostei</taxon>
        <taxon>Neoteleostei</taxon>
        <taxon>Acanthomorphata</taxon>
        <taxon>Eupercaria</taxon>
        <taxon>Perciformes</taxon>
        <taxon>Notothenioidei</taxon>
        <taxon>Pogonophryne</taxon>
    </lineage>
</organism>
<evidence type="ECO:0000313" key="2">
    <source>
        <dbReference type="Proteomes" id="UP001219934"/>
    </source>
</evidence>
<feature type="non-terminal residue" evidence="1">
    <location>
        <position position="1"/>
    </location>
</feature>